<reference evidence="1" key="1">
    <citation type="submission" date="2022-10" db="EMBL/GenBank/DDBJ databases">
        <title>Rhodococcus ferula Z13 complete genome.</title>
        <authorList>
            <person name="Long X."/>
            <person name="Zang M."/>
        </authorList>
    </citation>
    <scope>NUCLEOTIDE SEQUENCE</scope>
    <source>
        <strain evidence="1">Z13</strain>
    </source>
</reference>
<evidence type="ECO:0000313" key="1">
    <source>
        <dbReference type="EMBL" id="UYP17311.1"/>
    </source>
</evidence>
<evidence type="ECO:0000313" key="2">
    <source>
        <dbReference type="Proteomes" id="UP001156484"/>
    </source>
</evidence>
<name>A0ACD4DBD4_9NOCA</name>
<keyword evidence="2" id="KW-1185">Reference proteome</keyword>
<accession>A0ACD4DBD4</accession>
<protein>
    <submittedName>
        <fullName evidence="1">Uncharacterized protein</fullName>
    </submittedName>
</protein>
<dbReference type="Proteomes" id="UP001156484">
    <property type="component" value="Chromosome"/>
</dbReference>
<dbReference type="EMBL" id="CP107551">
    <property type="protein sequence ID" value="UYP17311.1"/>
    <property type="molecule type" value="Genomic_DNA"/>
</dbReference>
<organism evidence="1 2">
    <name type="scientific">Rhodococcus sacchari</name>
    <dbReference type="NCBI Taxonomy" id="2962047"/>
    <lineage>
        <taxon>Bacteria</taxon>
        <taxon>Bacillati</taxon>
        <taxon>Actinomycetota</taxon>
        <taxon>Actinomycetes</taxon>
        <taxon>Mycobacteriales</taxon>
        <taxon>Nocardiaceae</taxon>
        <taxon>Rhodococcus</taxon>
    </lineage>
</organism>
<gene>
    <name evidence="1" type="ORF">OED52_11310</name>
</gene>
<sequence>MSTSIPRPGEHLPGARPTVDPARVHEEVDALLTRVREQGEGSDLPITDQSRLLEQADLLERAHDVLVQALSTVDRI</sequence>
<proteinExistence type="predicted"/>